<dbReference type="InterPro" id="IPR019826">
    <property type="entry name" value="Carboxylesterase_B_AS"/>
</dbReference>
<evidence type="ECO:0000256" key="3">
    <source>
        <dbReference type="RuleBase" id="RU361235"/>
    </source>
</evidence>
<dbReference type="ESTHER" id="9bact-a0a0s6vpc9">
    <property type="family name" value="Carb_B_Bacteria"/>
</dbReference>
<organism evidence="5">
    <name type="scientific">Candidatus Moduliflexus flocculans</name>
    <dbReference type="NCBI Taxonomy" id="1499966"/>
    <lineage>
        <taxon>Bacteria</taxon>
        <taxon>Candidatus Moduliflexota</taxon>
        <taxon>Candidatus Moduliflexia</taxon>
        <taxon>Candidatus Moduliflexales</taxon>
        <taxon>Candidatus Moduliflexaceae</taxon>
    </lineage>
</organism>
<proteinExistence type="inferred from homology"/>
<dbReference type="PANTHER" id="PTHR11559">
    <property type="entry name" value="CARBOXYLESTERASE"/>
    <property type="match status" value="1"/>
</dbReference>
<protein>
    <recommendedName>
        <fullName evidence="3">Carboxylic ester hydrolase</fullName>
        <ecNumber evidence="3">3.1.1.-</ecNumber>
    </recommendedName>
</protein>
<gene>
    <name evidence="5" type="ORF">U14_00101</name>
</gene>
<feature type="signal peptide" evidence="3">
    <location>
        <begin position="1"/>
        <end position="24"/>
    </location>
</feature>
<dbReference type="EC" id="3.1.1.-" evidence="3"/>
<dbReference type="InterPro" id="IPR029058">
    <property type="entry name" value="AB_hydrolase_fold"/>
</dbReference>
<dbReference type="Pfam" id="PF00135">
    <property type="entry name" value="COesterase"/>
    <property type="match status" value="1"/>
</dbReference>
<feature type="chain" id="PRO_5006520431" description="Carboxylic ester hydrolase" evidence="3">
    <location>
        <begin position="25"/>
        <end position="549"/>
    </location>
</feature>
<feature type="domain" description="Carboxylesterase type B" evidence="4">
    <location>
        <begin position="36"/>
        <end position="530"/>
    </location>
</feature>
<accession>A0A0S6VPC9</accession>
<dbReference type="InterPro" id="IPR050309">
    <property type="entry name" value="Type-B_Carboxylest/Lipase"/>
</dbReference>
<evidence type="ECO:0000256" key="1">
    <source>
        <dbReference type="ARBA" id="ARBA00005964"/>
    </source>
</evidence>
<evidence type="ECO:0000259" key="4">
    <source>
        <dbReference type="Pfam" id="PF00135"/>
    </source>
</evidence>
<evidence type="ECO:0000256" key="2">
    <source>
        <dbReference type="ARBA" id="ARBA00022801"/>
    </source>
</evidence>
<keyword evidence="3" id="KW-0732">Signal</keyword>
<dbReference type="AlphaFoldDB" id="A0A0S6VPC9"/>
<comment type="similarity">
    <text evidence="1 3">Belongs to the type-B carboxylesterase/lipase family.</text>
</comment>
<name>A0A0S6VPC9_9BACT</name>
<keyword evidence="6" id="KW-1185">Reference proteome</keyword>
<dbReference type="GO" id="GO:0016787">
    <property type="term" value="F:hydrolase activity"/>
    <property type="evidence" value="ECO:0007669"/>
    <property type="project" value="UniProtKB-KW"/>
</dbReference>
<evidence type="ECO:0000313" key="5">
    <source>
        <dbReference type="EMBL" id="GAK48890.1"/>
    </source>
</evidence>
<keyword evidence="2 3" id="KW-0378">Hydrolase</keyword>
<dbReference type="Proteomes" id="UP000030700">
    <property type="component" value="Unassembled WGS sequence"/>
</dbReference>
<evidence type="ECO:0000313" key="6">
    <source>
        <dbReference type="Proteomes" id="UP000030700"/>
    </source>
</evidence>
<sequence length="549" mass="59675">MKYRRIGRAMIVFALLCVGFTAQADSTDAVVASASKAVVSVDSGKLQGFIRNGIYTYRGVPYAQAARFMMPEKVTPWEGIRGAMNYGAICPMPPMADVAGDEMFNPHRYLPQNENCQFLNIWTPGIQDNQKRPVMVWIHGGAFTNGSSIEQLAYDGENLSKKGDVVVVSLNHRLNVLGYFDLSAYGEQYKQSANVGVADMVAALEWIKANIAQFGGDPENVTLFGQSGGGGKILTLMATPAAKGLFHKAIVQSGTFPGMGMTLIEPKASRRVAEFTLANLGLKPEQVSELQKMPYLQLLDASNKALAQTAEEQKISGLFGGFSLMWAPVVDGEYIPVHPVGAEFAAQAKDIPLMIGTVLNEFNTIIINNPVALEANNKNAWTTEQAQAELTKKYGDKAESVGKAFLEAYPDKKLADAYFIDTLVRPGTIATAQLKADQQGAPVYSYVFTYESPVMDGVGMAWHCAEIPYIFNNAGLVDSATGGGDAAFALADKMSLAWIHFARSGNPNHSRLPEWPAFTRDNGATMIFDNLCVVRNHHDEQLMNILTSK</sequence>
<dbReference type="HOGENOM" id="CLU_006586_16_0_0"/>
<dbReference type="EMBL" id="DF820455">
    <property type="protein sequence ID" value="GAK48890.1"/>
    <property type="molecule type" value="Genomic_DNA"/>
</dbReference>
<dbReference type="InterPro" id="IPR002018">
    <property type="entry name" value="CarbesteraseB"/>
</dbReference>
<dbReference type="STRING" id="1499966.U14_00101"/>
<dbReference type="SUPFAM" id="SSF53474">
    <property type="entry name" value="alpha/beta-Hydrolases"/>
    <property type="match status" value="1"/>
</dbReference>
<dbReference type="PROSITE" id="PS00122">
    <property type="entry name" value="CARBOXYLESTERASE_B_1"/>
    <property type="match status" value="1"/>
</dbReference>
<dbReference type="Gene3D" id="3.40.50.1820">
    <property type="entry name" value="alpha/beta hydrolase"/>
    <property type="match status" value="1"/>
</dbReference>
<reference evidence="5" key="1">
    <citation type="journal article" date="2015" name="PeerJ">
        <title>First genomic representation of candidate bacterial phylum KSB3 points to enhanced environmental sensing as a trigger of wastewater bulking.</title>
        <authorList>
            <person name="Sekiguchi Y."/>
            <person name="Ohashi A."/>
            <person name="Parks D.H."/>
            <person name="Yamauchi T."/>
            <person name="Tyson G.W."/>
            <person name="Hugenholtz P."/>
        </authorList>
    </citation>
    <scope>NUCLEOTIDE SEQUENCE [LARGE SCALE GENOMIC DNA]</scope>
</reference>